<accession>A0A367ZTQ9</accession>
<dbReference type="EMBL" id="QOQW01000002">
    <property type="protein sequence ID" value="RCK81237.1"/>
    <property type="molecule type" value="Genomic_DNA"/>
</dbReference>
<dbReference type="AlphaFoldDB" id="A0A367ZTQ9"/>
<reference evidence="1 2" key="1">
    <citation type="submission" date="2018-05" db="EMBL/GenBank/DDBJ databases">
        <title>A metagenomic window into the 2 km-deep terrestrial subsurface aquifer revealed taxonomically and functionally diverse microbial community comprising novel uncultured bacterial lineages.</title>
        <authorList>
            <person name="Kadnikov V.V."/>
            <person name="Mardanov A.V."/>
            <person name="Beletsky A.V."/>
            <person name="Banks D."/>
            <person name="Pimenov N.V."/>
            <person name="Frank Y.A."/>
            <person name="Karnachuk O.V."/>
            <person name="Ravin N.V."/>
        </authorList>
    </citation>
    <scope>NUCLEOTIDE SEQUENCE [LARGE SCALE GENOMIC DNA]</scope>
    <source>
        <strain evidence="1">BY5</strain>
    </source>
</reference>
<gene>
    <name evidence="1" type="ORF">OZSIB_2106</name>
</gene>
<proteinExistence type="predicted"/>
<protein>
    <submittedName>
        <fullName evidence="1">Uncharacterized protein</fullName>
    </submittedName>
</protein>
<name>A0A367ZTQ9_9BACT</name>
<evidence type="ECO:0000313" key="2">
    <source>
        <dbReference type="Proteomes" id="UP000252355"/>
    </source>
</evidence>
<comment type="caution">
    <text evidence="1">The sequence shown here is derived from an EMBL/GenBank/DDBJ whole genome shotgun (WGS) entry which is preliminary data.</text>
</comment>
<sequence>MIDLKAFLEQQQQVVAADAPEREGLTILPARHRLLAKAKGAIRQHLEMQLAEALRRFEDGLPPQNDREIS</sequence>
<organism evidence="1 2">
    <name type="scientific">Candidatus Ozemobacter sibiricus</name>
    <dbReference type="NCBI Taxonomy" id="2268124"/>
    <lineage>
        <taxon>Bacteria</taxon>
        <taxon>Candidatus Ozemobacteria</taxon>
        <taxon>Candidatus Ozemobacterales</taxon>
        <taxon>Candidatus Ozemobacteraceae</taxon>
        <taxon>Candidatus Ozemobacter</taxon>
    </lineage>
</organism>
<evidence type="ECO:0000313" key="1">
    <source>
        <dbReference type="EMBL" id="RCK81237.1"/>
    </source>
</evidence>
<dbReference type="Proteomes" id="UP000252355">
    <property type="component" value="Unassembled WGS sequence"/>
</dbReference>